<dbReference type="SUPFAM" id="SSF46785">
    <property type="entry name" value="Winged helix' DNA-binding domain"/>
    <property type="match status" value="1"/>
</dbReference>
<proteinExistence type="predicted"/>
<evidence type="ECO:0000313" key="3">
    <source>
        <dbReference type="EMBL" id="TWU05606.1"/>
    </source>
</evidence>
<dbReference type="InterPro" id="IPR036388">
    <property type="entry name" value="WH-like_DNA-bd_sf"/>
</dbReference>
<protein>
    <recommendedName>
        <fullName evidence="2">HTH marR-type domain-containing protein</fullName>
    </recommendedName>
</protein>
<keyword evidence="4" id="KW-1185">Reference proteome</keyword>
<dbReference type="EMBL" id="SJPN01000002">
    <property type="protein sequence ID" value="TWU05606.1"/>
    <property type="molecule type" value="Genomic_DNA"/>
</dbReference>
<evidence type="ECO:0000313" key="4">
    <source>
        <dbReference type="Proteomes" id="UP000320176"/>
    </source>
</evidence>
<dbReference type="CDD" id="cd00090">
    <property type="entry name" value="HTH_ARSR"/>
    <property type="match status" value="1"/>
</dbReference>
<dbReference type="RefSeq" id="WP_146518828.1">
    <property type="nucleotide sequence ID" value="NZ_CP151726.1"/>
</dbReference>
<comment type="caution">
    <text evidence="3">The sequence shown here is derived from an EMBL/GenBank/DDBJ whole genome shotgun (WGS) entry which is preliminary data.</text>
</comment>
<dbReference type="GO" id="GO:0003700">
    <property type="term" value="F:DNA-binding transcription factor activity"/>
    <property type="evidence" value="ECO:0007669"/>
    <property type="project" value="InterPro"/>
</dbReference>
<gene>
    <name evidence="3" type="ORF">Pla52n_13210</name>
</gene>
<dbReference type="AlphaFoldDB" id="A0A5C6B2Y4"/>
<organism evidence="3 4">
    <name type="scientific">Stieleria varia</name>
    <dbReference type="NCBI Taxonomy" id="2528005"/>
    <lineage>
        <taxon>Bacteria</taxon>
        <taxon>Pseudomonadati</taxon>
        <taxon>Planctomycetota</taxon>
        <taxon>Planctomycetia</taxon>
        <taxon>Pirellulales</taxon>
        <taxon>Pirellulaceae</taxon>
        <taxon>Stieleria</taxon>
    </lineage>
</organism>
<dbReference type="InterPro" id="IPR000835">
    <property type="entry name" value="HTH_MarR-typ"/>
</dbReference>
<dbReference type="OrthoDB" id="259423at2"/>
<dbReference type="InterPro" id="IPR011991">
    <property type="entry name" value="ArsR-like_HTH"/>
</dbReference>
<dbReference type="InterPro" id="IPR036390">
    <property type="entry name" value="WH_DNA-bd_sf"/>
</dbReference>
<dbReference type="Proteomes" id="UP000320176">
    <property type="component" value="Unassembled WGS sequence"/>
</dbReference>
<feature type="region of interest" description="Disordered" evidence="1">
    <location>
        <begin position="177"/>
        <end position="197"/>
    </location>
</feature>
<sequence length="276" mass="30522">MSLSDQVASQAYLRSVDRELLRALRQCMQPSCGCGREHGVEDAHGDSASIGQLTECLGVTATAVRQRIERLLQQGLIDREKVVEGRGRPTFRYRLTVEGYRRSGADPTELADAMWREILALPDEVVRQQLIGSIAQRLGRQFAAKIDPNDSFNQRVAKLSTLLAQRQVQHRLTIREKTPEYTSPTSGANANGESLPGENTVELPVLDIGSCPYPSLTDASGDRSMCRMEEEIFSRALGTPVELSRCRLDGDDCCQFSAVATRENLPRESKPAEKTS</sequence>
<dbReference type="Pfam" id="PF12802">
    <property type="entry name" value="MarR_2"/>
    <property type="match status" value="1"/>
</dbReference>
<dbReference type="Gene3D" id="1.10.10.10">
    <property type="entry name" value="Winged helix-like DNA-binding domain superfamily/Winged helix DNA-binding domain"/>
    <property type="match status" value="1"/>
</dbReference>
<feature type="domain" description="HTH marR-type" evidence="2">
    <location>
        <begin position="43"/>
        <end position="83"/>
    </location>
</feature>
<evidence type="ECO:0000256" key="1">
    <source>
        <dbReference type="SAM" id="MobiDB-lite"/>
    </source>
</evidence>
<reference evidence="3 4" key="1">
    <citation type="submission" date="2019-02" db="EMBL/GenBank/DDBJ databases">
        <title>Deep-cultivation of Planctomycetes and their phenomic and genomic characterization uncovers novel biology.</title>
        <authorList>
            <person name="Wiegand S."/>
            <person name="Jogler M."/>
            <person name="Boedeker C."/>
            <person name="Pinto D."/>
            <person name="Vollmers J."/>
            <person name="Rivas-Marin E."/>
            <person name="Kohn T."/>
            <person name="Peeters S.H."/>
            <person name="Heuer A."/>
            <person name="Rast P."/>
            <person name="Oberbeckmann S."/>
            <person name="Bunk B."/>
            <person name="Jeske O."/>
            <person name="Meyerdierks A."/>
            <person name="Storesund J.E."/>
            <person name="Kallscheuer N."/>
            <person name="Luecker S."/>
            <person name="Lage O.M."/>
            <person name="Pohl T."/>
            <person name="Merkel B.J."/>
            <person name="Hornburger P."/>
            <person name="Mueller R.-W."/>
            <person name="Bruemmer F."/>
            <person name="Labrenz M."/>
            <person name="Spormann A.M."/>
            <person name="Op Den Camp H."/>
            <person name="Overmann J."/>
            <person name="Amann R."/>
            <person name="Jetten M.S.M."/>
            <person name="Mascher T."/>
            <person name="Medema M.H."/>
            <person name="Devos D.P."/>
            <person name="Kaster A.-K."/>
            <person name="Ovreas L."/>
            <person name="Rohde M."/>
            <person name="Galperin M.Y."/>
            <person name="Jogler C."/>
        </authorList>
    </citation>
    <scope>NUCLEOTIDE SEQUENCE [LARGE SCALE GENOMIC DNA]</scope>
    <source>
        <strain evidence="3 4">Pla52n</strain>
    </source>
</reference>
<name>A0A5C6B2Y4_9BACT</name>
<accession>A0A5C6B2Y4</accession>
<evidence type="ECO:0000259" key="2">
    <source>
        <dbReference type="Pfam" id="PF12802"/>
    </source>
</evidence>
<feature type="compositionally biased region" description="Polar residues" evidence="1">
    <location>
        <begin position="180"/>
        <end position="192"/>
    </location>
</feature>